<dbReference type="GO" id="GO:0009228">
    <property type="term" value="P:thiamine biosynthetic process"/>
    <property type="evidence" value="ECO:0007669"/>
    <property type="project" value="InterPro"/>
</dbReference>
<proteinExistence type="predicted"/>
<keyword evidence="4" id="KW-1185">Reference proteome</keyword>
<name>A0A545AIG6_9ACTN</name>
<dbReference type="EMBL" id="VIRS01000030">
    <property type="protein sequence ID" value="TQS41117.1"/>
    <property type="molecule type" value="Genomic_DNA"/>
</dbReference>
<dbReference type="AlphaFoldDB" id="A0A545AIG6"/>
<dbReference type="PANTHER" id="PTHR31528">
    <property type="entry name" value="4-AMINO-5-HYDROXYMETHYL-2-METHYLPYRIMIDINE PHOSPHATE SYNTHASE THI11-RELATED"/>
    <property type="match status" value="1"/>
</dbReference>
<dbReference type="OrthoDB" id="174578at2"/>
<feature type="chain" id="PRO_5039149673" evidence="1">
    <location>
        <begin position="38"/>
        <end position="351"/>
    </location>
</feature>
<dbReference type="Gene3D" id="3.40.190.10">
    <property type="entry name" value="Periplasmic binding protein-like II"/>
    <property type="match status" value="2"/>
</dbReference>
<evidence type="ECO:0000313" key="4">
    <source>
        <dbReference type="Proteomes" id="UP000317982"/>
    </source>
</evidence>
<organism evidence="3 4">
    <name type="scientific">Cryptosporangium phraense</name>
    <dbReference type="NCBI Taxonomy" id="2593070"/>
    <lineage>
        <taxon>Bacteria</taxon>
        <taxon>Bacillati</taxon>
        <taxon>Actinomycetota</taxon>
        <taxon>Actinomycetes</taxon>
        <taxon>Cryptosporangiales</taxon>
        <taxon>Cryptosporangiaceae</taxon>
        <taxon>Cryptosporangium</taxon>
    </lineage>
</organism>
<evidence type="ECO:0000313" key="3">
    <source>
        <dbReference type="EMBL" id="TQS41117.1"/>
    </source>
</evidence>
<accession>A0A545AIG6</accession>
<evidence type="ECO:0000256" key="1">
    <source>
        <dbReference type="SAM" id="SignalP"/>
    </source>
</evidence>
<dbReference type="Proteomes" id="UP000317982">
    <property type="component" value="Unassembled WGS sequence"/>
</dbReference>
<dbReference type="SUPFAM" id="SSF53850">
    <property type="entry name" value="Periplasmic binding protein-like II"/>
    <property type="match status" value="1"/>
</dbReference>
<dbReference type="Pfam" id="PF09084">
    <property type="entry name" value="NMT1"/>
    <property type="match status" value="1"/>
</dbReference>
<protein>
    <submittedName>
        <fullName evidence="3">ABC transporter substrate-binding protein</fullName>
    </submittedName>
</protein>
<comment type="caution">
    <text evidence="3">The sequence shown here is derived from an EMBL/GenBank/DDBJ whole genome shotgun (WGS) entry which is preliminary data.</text>
</comment>
<keyword evidence="1" id="KW-0732">Signal</keyword>
<dbReference type="InterPro" id="IPR027939">
    <property type="entry name" value="NMT1/THI5"/>
</dbReference>
<reference evidence="3 4" key="1">
    <citation type="submission" date="2019-07" db="EMBL/GenBank/DDBJ databases">
        <title>Cryptosporangium phraense sp. nov., isolated from plant litter.</title>
        <authorList>
            <person name="Suriyachadkun C."/>
        </authorList>
    </citation>
    <scope>NUCLEOTIDE SEQUENCE [LARGE SCALE GENOMIC DNA]</scope>
    <source>
        <strain evidence="3 4">A-T 5661</strain>
    </source>
</reference>
<feature type="signal peptide" evidence="1">
    <location>
        <begin position="1"/>
        <end position="37"/>
    </location>
</feature>
<dbReference type="InterPro" id="IPR015168">
    <property type="entry name" value="SsuA/THI5"/>
</dbReference>
<evidence type="ECO:0000259" key="2">
    <source>
        <dbReference type="Pfam" id="PF09084"/>
    </source>
</evidence>
<dbReference type="PANTHER" id="PTHR31528:SF3">
    <property type="entry name" value="THIAMINE BIOSYNTHESIS PROTEIN HI_0357-RELATED"/>
    <property type="match status" value="1"/>
</dbReference>
<gene>
    <name evidence="3" type="ORF">FL583_31680</name>
</gene>
<dbReference type="InParanoid" id="A0A545AIG6"/>
<sequence>MLLAPTSGREGRAMTSHSIPKLLAPVVALLLALTACASGDDSADAAGGTTTIRFGFNWVHDIEWASWYLAEKNGYFDQHDLDVTLVPGGENTPAVSQLIAAGKVDIGVSSDELQIINANKQGGDFVVIGAMYQRSPYGLTWLTSSGITKPADLAGKKIGGLQGEQPRLDAVFTANGLTPKYTFVPMSYDPQPLVKGDVDAITSYSTNQTISLGLQGVKTKAITFSDFGLPSYGDLIFASRKYLTAHKQAVSGFLAALRQGVDANVKDPSSGVKALVDGYGKDAKIDEKYAAAANPAYIALLDSDYTKTHGRLAIDPAFMADKVFKGYRAAGEKDLPDVGKFVDMSYLDAAS</sequence>
<feature type="domain" description="SsuA/THI5-like" evidence="2">
    <location>
        <begin position="65"/>
        <end position="269"/>
    </location>
</feature>